<protein>
    <submittedName>
        <fullName evidence="1">Uncharacterized protein</fullName>
    </submittedName>
</protein>
<organism evidence="1">
    <name type="scientific">candidate division CPR1 bacterium ADurb.Bin160</name>
    <dbReference type="NCBI Taxonomy" id="1852826"/>
    <lineage>
        <taxon>Bacteria</taxon>
        <taxon>candidate division CPR1</taxon>
    </lineage>
</organism>
<name>A0A1V5ZK34_9BACT</name>
<evidence type="ECO:0000313" key="1">
    <source>
        <dbReference type="EMBL" id="OQB40515.1"/>
    </source>
</evidence>
<comment type="caution">
    <text evidence="1">The sequence shown here is derived from an EMBL/GenBank/DDBJ whole genome shotgun (WGS) entry which is preliminary data.</text>
</comment>
<sequence length="62" mass="7823">MARELFTFEEFNKDFWTYFRNKQKEIIKQMESEYEEEDDFMFSDDIVKKSNNGKLRKRLREI</sequence>
<dbReference type="AlphaFoldDB" id="A0A1V5ZK34"/>
<proteinExistence type="predicted"/>
<dbReference type="Proteomes" id="UP000485621">
    <property type="component" value="Unassembled WGS sequence"/>
</dbReference>
<accession>A0A1V5ZK34</accession>
<reference evidence="1" key="1">
    <citation type="submission" date="2017-02" db="EMBL/GenBank/DDBJ databases">
        <title>Delving into the versatile metabolic prowess of the omnipresent phylum Bacteroidetes.</title>
        <authorList>
            <person name="Nobu M.K."/>
            <person name="Mei R."/>
            <person name="Narihiro T."/>
            <person name="Kuroda K."/>
            <person name="Liu W.-T."/>
        </authorList>
    </citation>
    <scope>NUCLEOTIDE SEQUENCE</scope>
    <source>
        <strain evidence="1">ADurb.Bin160</strain>
    </source>
</reference>
<dbReference type="EMBL" id="MWDB01000041">
    <property type="protein sequence ID" value="OQB40515.1"/>
    <property type="molecule type" value="Genomic_DNA"/>
</dbReference>
<gene>
    <name evidence="1" type="ORF">BWY04_01315</name>
</gene>